<protein>
    <submittedName>
        <fullName evidence="4">GNAT family N-acetyltransferase</fullName>
    </submittedName>
</protein>
<keyword evidence="2" id="KW-0012">Acyltransferase</keyword>
<sequence length="154" mass="17355">MMPFEVRPAETQDIPALKNLMLQYIVDFYQSPRPEDDKLHNLITTLIQNEKGIQFVAQQETELIGFATLYFSFSTTRADKVTIMNDLFVAEKARGTEAATALFSACEAYTKTNGYAAMLWETAADNHRAQRFYEKMGSSPGGFITYSKESVPVT</sequence>
<evidence type="ECO:0000313" key="5">
    <source>
        <dbReference type="Proteomes" id="UP000215059"/>
    </source>
</evidence>
<keyword evidence="1 4" id="KW-0808">Transferase</keyword>
<dbReference type="AlphaFoldDB" id="A0A235FFK0"/>
<dbReference type="EMBL" id="NOII01000001">
    <property type="protein sequence ID" value="OYD59505.1"/>
    <property type="molecule type" value="Genomic_DNA"/>
</dbReference>
<dbReference type="InterPro" id="IPR000182">
    <property type="entry name" value="GNAT_dom"/>
</dbReference>
<dbReference type="Proteomes" id="UP000215059">
    <property type="component" value="Unassembled WGS sequence"/>
</dbReference>
<evidence type="ECO:0000259" key="3">
    <source>
        <dbReference type="PROSITE" id="PS51186"/>
    </source>
</evidence>
<feature type="domain" description="N-acetyltransferase" evidence="3">
    <location>
        <begin position="4"/>
        <end position="154"/>
    </location>
</feature>
<dbReference type="Gene3D" id="3.40.630.30">
    <property type="match status" value="1"/>
</dbReference>
<dbReference type="InterPro" id="IPR050832">
    <property type="entry name" value="Bact_Acetyltransf"/>
</dbReference>
<evidence type="ECO:0000256" key="2">
    <source>
        <dbReference type="ARBA" id="ARBA00023315"/>
    </source>
</evidence>
<gene>
    <name evidence="4" type="ORF">CGZ90_06335</name>
</gene>
<dbReference type="SUPFAM" id="SSF55729">
    <property type="entry name" value="Acyl-CoA N-acyltransferases (Nat)"/>
    <property type="match status" value="1"/>
</dbReference>
<dbReference type="InterPro" id="IPR016181">
    <property type="entry name" value="Acyl_CoA_acyltransferase"/>
</dbReference>
<dbReference type="PANTHER" id="PTHR43877">
    <property type="entry name" value="AMINOALKYLPHOSPHONATE N-ACETYLTRANSFERASE-RELATED-RELATED"/>
    <property type="match status" value="1"/>
</dbReference>
<dbReference type="CDD" id="cd04301">
    <property type="entry name" value="NAT_SF"/>
    <property type="match status" value="1"/>
</dbReference>
<proteinExistence type="predicted"/>
<accession>A0A235FFK0</accession>
<reference evidence="4 5" key="1">
    <citation type="submission" date="2017-07" db="EMBL/GenBank/DDBJ databases">
        <title>Fictibacillus sp. nov. GDSW-R2A3 Genome sequencing and assembly.</title>
        <authorList>
            <person name="Mayilraj S."/>
        </authorList>
    </citation>
    <scope>NUCLEOTIDE SEQUENCE [LARGE SCALE GENOMIC DNA]</scope>
    <source>
        <strain evidence="4 5">GDSW-R2A3</strain>
    </source>
</reference>
<evidence type="ECO:0000313" key="4">
    <source>
        <dbReference type="EMBL" id="OYD59505.1"/>
    </source>
</evidence>
<name>A0A235FFK0_9BACL</name>
<keyword evidence="5" id="KW-1185">Reference proteome</keyword>
<dbReference type="Pfam" id="PF00583">
    <property type="entry name" value="Acetyltransf_1"/>
    <property type="match status" value="1"/>
</dbReference>
<comment type="caution">
    <text evidence="4">The sequence shown here is derived from an EMBL/GenBank/DDBJ whole genome shotgun (WGS) entry which is preliminary data.</text>
</comment>
<dbReference type="PROSITE" id="PS51186">
    <property type="entry name" value="GNAT"/>
    <property type="match status" value="1"/>
</dbReference>
<evidence type="ECO:0000256" key="1">
    <source>
        <dbReference type="ARBA" id="ARBA00022679"/>
    </source>
</evidence>
<dbReference type="OrthoDB" id="9792929at2"/>
<dbReference type="GO" id="GO:0016747">
    <property type="term" value="F:acyltransferase activity, transferring groups other than amino-acyl groups"/>
    <property type="evidence" value="ECO:0007669"/>
    <property type="project" value="InterPro"/>
</dbReference>
<organism evidence="4 5">
    <name type="scientific">Fictibacillus aquaticus</name>
    <dbReference type="NCBI Taxonomy" id="2021314"/>
    <lineage>
        <taxon>Bacteria</taxon>
        <taxon>Bacillati</taxon>
        <taxon>Bacillota</taxon>
        <taxon>Bacilli</taxon>
        <taxon>Bacillales</taxon>
        <taxon>Fictibacillaceae</taxon>
        <taxon>Fictibacillus</taxon>
    </lineage>
</organism>